<evidence type="ECO:0000313" key="8">
    <source>
        <dbReference type="Proteomes" id="UP000002605"/>
    </source>
</evidence>
<dbReference type="CGD" id="CAL0000165325">
    <property type="gene designation" value="Cd36_46550"/>
</dbReference>
<keyword evidence="8" id="KW-1185">Reference proteome</keyword>
<feature type="region of interest" description="Disordered" evidence="4">
    <location>
        <begin position="98"/>
        <end position="119"/>
    </location>
</feature>
<organism evidence="7 8">
    <name type="scientific">Candida dubliniensis (strain CD36 / ATCC MYA-646 / CBS 7987 / NCPF 3949 / NRRL Y-17841)</name>
    <name type="common">Yeast</name>
    <dbReference type="NCBI Taxonomy" id="573826"/>
    <lineage>
        <taxon>Eukaryota</taxon>
        <taxon>Fungi</taxon>
        <taxon>Dikarya</taxon>
        <taxon>Ascomycota</taxon>
        <taxon>Saccharomycotina</taxon>
        <taxon>Pichiomycetes</taxon>
        <taxon>Debaryomycetaceae</taxon>
        <taxon>Candida/Lodderomyces clade</taxon>
        <taxon>Candida</taxon>
    </lineage>
</organism>
<feature type="region of interest" description="Disordered" evidence="4">
    <location>
        <begin position="1"/>
        <end position="58"/>
    </location>
</feature>
<evidence type="ECO:0000256" key="1">
    <source>
        <dbReference type="ARBA" id="ARBA00004496"/>
    </source>
</evidence>
<dbReference type="InterPro" id="IPR012943">
    <property type="entry name" value="Cnn_1N"/>
</dbReference>
<keyword evidence="3" id="KW-0175">Coiled coil</keyword>
<dbReference type="eggNOG" id="KOG1836">
    <property type="taxonomic scope" value="Eukaryota"/>
</dbReference>
<evidence type="ECO:0000256" key="3">
    <source>
        <dbReference type="SAM" id="Coils"/>
    </source>
</evidence>
<dbReference type="GeneID" id="8047830"/>
<evidence type="ECO:0000256" key="4">
    <source>
        <dbReference type="SAM" id="MobiDB-lite"/>
    </source>
</evidence>
<dbReference type="OrthoDB" id="10255522at2759"/>
<dbReference type="Proteomes" id="UP000002605">
    <property type="component" value="Chromosome 4"/>
</dbReference>
<evidence type="ECO:0000256" key="2">
    <source>
        <dbReference type="ARBA" id="ARBA00022490"/>
    </source>
</evidence>
<dbReference type="Pfam" id="PF07989">
    <property type="entry name" value="Cnn_1N"/>
    <property type="match status" value="1"/>
</dbReference>
<dbReference type="VEuPathDB" id="FungiDB:CD36_46550"/>
<dbReference type="HOGENOM" id="CLU_011000_0_0_1"/>
<comment type="subcellular location">
    <subcellularLocation>
        <location evidence="1">Cytoplasm</location>
    </subcellularLocation>
</comment>
<evidence type="ECO:0000259" key="5">
    <source>
        <dbReference type="Pfam" id="PF07989"/>
    </source>
</evidence>
<proteinExistence type="predicted"/>
<dbReference type="AlphaFoldDB" id="B9WF63"/>
<protein>
    <recommendedName>
        <fullName evidence="5">Centrosomin N-terminal motif 1 domain-containing protein</fullName>
    </recommendedName>
</protein>
<keyword evidence="2" id="KW-0963">Cytoplasm</keyword>
<dbReference type="EMBL" id="FM992691">
    <property type="protein sequence ID" value="CAX42519.1"/>
    <property type="molecule type" value="Genomic_DNA"/>
</dbReference>
<feature type="domain" description="Centrosomin N-terminal motif 1" evidence="5">
    <location>
        <begin position="123"/>
        <end position="190"/>
    </location>
</feature>
<accession>B9WF63</accession>
<evidence type="ECO:0000313" key="6">
    <source>
        <dbReference type="CGD" id="CAL0000165325"/>
    </source>
</evidence>
<dbReference type="GO" id="GO:0005737">
    <property type="term" value="C:cytoplasm"/>
    <property type="evidence" value="ECO:0007669"/>
    <property type="project" value="UniProtKB-SubCell"/>
</dbReference>
<evidence type="ECO:0000313" key="7">
    <source>
        <dbReference type="EMBL" id="CAX42519.1"/>
    </source>
</evidence>
<dbReference type="GO" id="GO:0005815">
    <property type="term" value="C:microtubule organizing center"/>
    <property type="evidence" value="ECO:0007669"/>
    <property type="project" value="InterPro"/>
</dbReference>
<dbReference type="KEGG" id="cdu:CD36_46550"/>
<gene>
    <name evidence="6" type="ordered locus">Cd36_46550</name>
    <name evidence="7" type="ORF">CD36_46550</name>
</gene>
<sequence length="1039" mass="122295">MVLGFGSLLGSPQGRSQTEAPRPEFTPIGKRNGSTSSFQVYHSYPEEPKPQTSPPRRKLFRPLADSNLASHYSHDSGLFDDTVEDFEKVSPIRPQLSPITQRNRRSPDRHAFITDDSGGIAARQSEETIKELRSENYGWKIKYKELIRSLENMPANEREVRKENIELKEKLATLHQHVQQLESQIAELQNNKENIISNSNDSQEKSNIIQQLNHQIYELQKSLSSEQKAENKLKESQLENEEIIQALKSERNELTSKVSELEDYMKHSEVEFDVVMKQNDEFQARIHELEAAIDKLHRTEAAANQQQSQSRESSELQIEKLSTELDKQQEMNRLLASKNENLEMNLSEKTNNVKELNNKVLNQAQEINLLETKLDTLKSQFENNSDGTEKLMKNLESLQNKVQTQEAFIDELHNEQKTIDNEYRAKIRDLEYENSQLSEEIQRIRTKNSEYDPKAKHYEIDQLKQENVQLKDKVKKYLNNFKELKDKEVEHAHQIAFYELEFEKAEKENEKLRKEIKSLKAHENEFAENEVHNKETHRKLKEVERANKELLKKLENLQSEYATDKEQHYKELAELERVSLSKERELTRFRTELENLQSSVSEKTELRADNVHLSNQLEASWKEIADLENQLSELRIANSEKKAEVDYEIENLIRKLKNDLTDLERENARLKTLEIENIKLKQQADKFMDDRELYSDNIELSEQLKKAESARAAAEQKASKMELDIADLQEIVEELYTRNKFSLHDKESTELKNEVQDLKHKIKASDDYIEDLERKLRLSLVDNNVNEKLQKELADAYDLVQTYESKMKQLEKEVDKIKQSPESSTIEQYVEFQLKLTRDELEKANAQLKSTEEKYKKQITELQDEKQNMDIELLKARSNNKDLNRQLEASNQELSTMTRNCKRLAIKATEYRRLGKKLDNTDWIEYIQNENYYFKERYRDTNIKARDFKFLYNFTINSIRNSTQVLANKEDNSNLAKLGIYPEYVNLSREKRPKLTFAALAKFVLAAVRIRRRTRDQVERYRELTRVRGEVDVARLKYN</sequence>
<feature type="coiled-coil region" evidence="3">
    <location>
        <begin position="164"/>
        <end position="585"/>
    </location>
</feature>
<reference evidence="7 8" key="1">
    <citation type="journal article" date="2009" name="Genome Res.">
        <title>Comparative genomics of the fungal pathogens Candida dubliniensis and Candida albicans.</title>
        <authorList>
            <person name="Jackson A.P."/>
            <person name="Gamble J.A."/>
            <person name="Yeomans T."/>
            <person name="Moran G.P."/>
            <person name="Saunders D."/>
            <person name="Harris D."/>
            <person name="Aslett M."/>
            <person name="Barrell J.F."/>
            <person name="Butler G."/>
            <person name="Citiulo F."/>
            <person name="Coleman D.C."/>
            <person name="de Groot P.W.J."/>
            <person name="Goodwin T.J."/>
            <person name="Quail M.A."/>
            <person name="McQuillan J."/>
            <person name="Munro C.A."/>
            <person name="Pain A."/>
            <person name="Poulter R.T."/>
            <person name="Rajandream M.A."/>
            <person name="Renauld H."/>
            <person name="Spiering M.J."/>
            <person name="Tivey A."/>
            <person name="Gow N.A.R."/>
            <person name="Barrell B."/>
            <person name="Sullivan D.J."/>
            <person name="Berriman M."/>
        </authorList>
    </citation>
    <scope>NUCLEOTIDE SEQUENCE [LARGE SCALE GENOMIC DNA]</scope>
    <source>
        <strain evidence="8">CD36 / ATCC MYA-646 / CBS 7987 / NCPF 3949 / NRRL Y-17841</strain>
    </source>
</reference>
<name>B9WF63_CANDC</name>
<dbReference type="RefSeq" id="XP_002420295.1">
    <property type="nucleotide sequence ID" value="XM_002420250.1"/>
</dbReference>
<feature type="coiled-coil region" evidence="3">
    <location>
        <begin position="624"/>
        <end position="907"/>
    </location>
</feature>